<sequence>MDSFKTPLKNKLTNNVKVQIPPSPLMKKIGFGTSVVVYELQRSPIPGKFRSPWAIKKLIQSHKNRDTSKFINERLKNEAEILRKLDHPNIVGFRAFTKDSDGTNILAMEECTSSLGDLNENRLDYLGDVPYPSDTILKVSYDVAKALDYLHNTALLLHCDIKSYNVLVKGEFEVCKLCDFGVCLPLTKSGEIDRSKAGEDAEYVGTPHWSAPEVLLGNSSITTKADMYSFGIVVWEMLSLTPPIDDELLEDIEGEDYSDELPPISIKRELTTVRQRPPLPDVDLGPEYNLVLEIYFCCTAVDSSKRPDAKNLVCVLEEAKQT</sequence>
<dbReference type="GO" id="GO:0005524">
    <property type="term" value="F:ATP binding"/>
    <property type="evidence" value="ECO:0007669"/>
    <property type="project" value="InterPro"/>
</dbReference>
<evidence type="ECO:0000313" key="3">
    <source>
        <dbReference type="Proteomes" id="UP001652700"/>
    </source>
</evidence>
<reference evidence="4" key="1">
    <citation type="submission" date="2025-04" db="UniProtKB">
        <authorList>
            <consortium name="RefSeq"/>
        </authorList>
    </citation>
    <scope>IDENTIFICATION</scope>
    <source>
        <tissue evidence="4">Whole insect</tissue>
    </source>
</reference>
<gene>
    <name evidence="4" type="primary">LOC114337861</name>
</gene>
<dbReference type="SUPFAM" id="SSF56112">
    <property type="entry name" value="Protein kinase-like (PK-like)"/>
    <property type="match status" value="1"/>
</dbReference>
<dbReference type="InterPro" id="IPR000719">
    <property type="entry name" value="Prot_kinase_dom"/>
</dbReference>
<dbReference type="PROSITE" id="PS00108">
    <property type="entry name" value="PROTEIN_KINASE_ST"/>
    <property type="match status" value="1"/>
</dbReference>
<dbReference type="RefSeq" id="XP_028144215.1">
    <property type="nucleotide sequence ID" value="XM_028288414.1"/>
</dbReference>
<dbReference type="SMART" id="SM00220">
    <property type="entry name" value="S_TKc"/>
    <property type="match status" value="1"/>
</dbReference>
<reference evidence="2" key="2">
    <citation type="submission" date="2025-05" db="UniProtKB">
        <authorList>
            <consortium name="EnsemblMetazoa"/>
        </authorList>
    </citation>
    <scope>IDENTIFICATION</scope>
</reference>
<dbReference type="InterPro" id="IPR008271">
    <property type="entry name" value="Ser/Thr_kinase_AS"/>
</dbReference>
<dbReference type="Proteomes" id="UP001652700">
    <property type="component" value="Unplaced"/>
</dbReference>
<dbReference type="GO" id="GO:0004674">
    <property type="term" value="F:protein serine/threonine kinase activity"/>
    <property type="evidence" value="ECO:0007669"/>
    <property type="project" value="TreeGrafter"/>
</dbReference>
<dbReference type="GeneID" id="114337861"/>
<accession>A0A6P7GKA9</accession>
<dbReference type="InParanoid" id="A0A6P7GKA9"/>
<evidence type="ECO:0000313" key="4">
    <source>
        <dbReference type="RefSeq" id="XP_028144215.1"/>
    </source>
</evidence>
<evidence type="ECO:0000259" key="1">
    <source>
        <dbReference type="PROSITE" id="PS50011"/>
    </source>
</evidence>
<dbReference type="Gene3D" id="3.30.200.20">
    <property type="entry name" value="Phosphorylase Kinase, domain 1"/>
    <property type="match status" value="1"/>
</dbReference>
<dbReference type="EnsemblMetazoa" id="XM_028288414.2">
    <property type="protein sequence ID" value="XP_028144215.1"/>
    <property type="gene ID" value="LOC114337861"/>
</dbReference>
<dbReference type="KEGG" id="dvv:114337861"/>
<proteinExistence type="predicted"/>
<keyword evidence="4" id="KW-0808">Transferase</keyword>
<name>A0A6P7GKA9_DIAVI</name>
<dbReference type="OrthoDB" id="4062651at2759"/>
<dbReference type="InterPro" id="IPR051681">
    <property type="entry name" value="Ser/Thr_Kinases-Pseudokinases"/>
</dbReference>
<dbReference type="PROSITE" id="PS50011">
    <property type="entry name" value="PROTEIN_KINASE_DOM"/>
    <property type="match status" value="1"/>
</dbReference>
<keyword evidence="4" id="KW-0418">Kinase</keyword>
<dbReference type="Gene3D" id="1.10.510.10">
    <property type="entry name" value="Transferase(Phosphotransferase) domain 1"/>
    <property type="match status" value="1"/>
</dbReference>
<dbReference type="PANTHER" id="PTHR44329">
    <property type="entry name" value="SERINE/THREONINE-PROTEIN KINASE TNNI3K-RELATED"/>
    <property type="match status" value="1"/>
</dbReference>
<dbReference type="Pfam" id="PF00069">
    <property type="entry name" value="Pkinase"/>
    <property type="match status" value="1"/>
</dbReference>
<organism evidence="4">
    <name type="scientific">Diabrotica virgifera virgifera</name>
    <name type="common">western corn rootworm</name>
    <dbReference type="NCBI Taxonomy" id="50390"/>
    <lineage>
        <taxon>Eukaryota</taxon>
        <taxon>Metazoa</taxon>
        <taxon>Ecdysozoa</taxon>
        <taxon>Arthropoda</taxon>
        <taxon>Hexapoda</taxon>
        <taxon>Insecta</taxon>
        <taxon>Pterygota</taxon>
        <taxon>Neoptera</taxon>
        <taxon>Endopterygota</taxon>
        <taxon>Coleoptera</taxon>
        <taxon>Polyphaga</taxon>
        <taxon>Cucujiformia</taxon>
        <taxon>Chrysomeloidea</taxon>
        <taxon>Chrysomelidae</taxon>
        <taxon>Galerucinae</taxon>
        <taxon>Diabroticina</taxon>
        <taxon>Diabroticites</taxon>
        <taxon>Diabrotica</taxon>
    </lineage>
</organism>
<feature type="domain" description="Protein kinase" evidence="1">
    <location>
        <begin position="23"/>
        <end position="322"/>
    </location>
</feature>
<evidence type="ECO:0000313" key="2">
    <source>
        <dbReference type="EnsemblMetazoa" id="XP_028144215.1"/>
    </source>
</evidence>
<dbReference type="FunCoup" id="A0A6P7GKA9">
    <property type="interactions" value="137"/>
</dbReference>
<keyword evidence="3" id="KW-1185">Reference proteome</keyword>
<protein>
    <submittedName>
        <fullName evidence="4">Lymphokine-activated killer T-cell-originated protein kinase</fullName>
    </submittedName>
</protein>
<dbReference type="InterPro" id="IPR011009">
    <property type="entry name" value="Kinase-like_dom_sf"/>
</dbReference>
<dbReference type="AlphaFoldDB" id="A0A6P7GKA9"/>